<dbReference type="Pfam" id="PF11255">
    <property type="entry name" value="DUF3054"/>
    <property type="match status" value="1"/>
</dbReference>
<reference evidence="2 3" key="1">
    <citation type="submission" date="2019-01" db="EMBL/GenBank/DDBJ databases">
        <title>Genome sequencing of strain FW10M-9.</title>
        <authorList>
            <person name="Heo J."/>
            <person name="Kim S.-J."/>
            <person name="Kim J.-S."/>
            <person name="Hong S.-B."/>
            <person name="Kwon S.-W."/>
        </authorList>
    </citation>
    <scope>NUCLEOTIDE SEQUENCE [LARGE SCALE GENOMIC DNA]</scope>
    <source>
        <strain evidence="2 3">FW10M-9</strain>
    </source>
</reference>
<feature type="transmembrane region" description="Helical" evidence="1">
    <location>
        <begin position="92"/>
        <end position="111"/>
    </location>
</feature>
<dbReference type="EMBL" id="CP035493">
    <property type="protein sequence ID" value="QAY70424.1"/>
    <property type="molecule type" value="Genomic_DNA"/>
</dbReference>
<feature type="transmembrane region" description="Helical" evidence="1">
    <location>
        <begin position="67"/>
        <end position="86"/>
    </location>
</feature>
<proteinExistence type="predicted"/>
<evidence type="ECO:0000313" key="2">
    <source>
        <dbReference type="EMBL" id="QAY70424.1"/>
    </source>
</evidence>
<accession>A0A4P6F4D9</accession>
<keyword evidence="1" id="KW-0812">Transmembrane</keyword>
<dbReference type="AlphaFoldDB" id="A0A4P6F4D9"/>
<organism evidence="2 3">
    <name type="scientific">Xylanimonas protaetiae</name>
    <dbReference type="NCBI Taxonomy" id="2509457"/>
    <lineage>
        <taxon>Bacteria</taxon>
        <taxon>Bacillati</taxon>
        <taxon>Actinomycetota</taxon>
        <taxon>Actinomycetes</taxon>
        <taxon>Micrococcales</taxon>
        <taxon>Promicromonosporaceae</taxon>
        <taxon>Xylanimonas</taxon>
    </lineage>
</organism>
<dbReference type="InterPro" id="IPR021414">
    <property type="entry name" value="DUF3054"/>
</dbReference>
<dbReference type="OrthoDB" id="3698172at2"/>
<sequence>MVVSTGRALVYDVVVVLVFLLVGSAAHDAAARGAGHELALGACFLAGLAAGWGVSRAWRSPARLWPTGVTVWLVTVAVGVLLRGLLVADAGFAPSFLAVATVFLGVTLLGWRALARVPARRG</sequence>
<keyword evidence="3" id="KW-1185">Reference proteome</keyword>
<feature type="transmembrane region" description="Helical" evidence="1">
    <location>
        <begin position="38"/>
        <end position="55"/>
    </location>
</feature>
<dbReference type="Proteomes" id="UP000292118">
    <property type="component" value="Chromosome"/>
</dbReference>
<keyword evidence="1" id="KW-1133">Transmembrane helix</keyword>
<dbReference type="KEGG" id="xya:ET471_10590"/>
<protein>
    <submittedName>
        <fullName evidence="2">DUF3054 domain-containing protein</fullName>
    </submittedName>
</protein>
<name>A0A4P6F4D9_9MICO</name>
<evidence type="ECO:0000313" key="3">
    <source>
        <dbReference type="Proteomes" id="UP000292118"/>
    </source>
</evidence>
<gene>
    <name evidence="2" type="ORF">ET471_10590</name>
</gene>
<dbReference type="RefSeq" id="WP_129188180.1">
    <property type="nucleotide sequence ID" value="NZ_CP035493.1"/>
</dbReference>
<keyword evidence="1" id="KW-0472">Membrane</keyword>
<evidence type="ECO:0000256" key="1">
    <source>
        <dbReference type="SAM" id="Phobius"/>
    </source>
</evidence>
<feature type="transmembrane region" description="Helical" evidence="1">
    <location>
        <begin position="9"/>
        <end position="26"/>
    </location>
</feature>